<evidence type="ECO:0000256" key="1">
    <source>
        <dbReference type="ARBA" id="ARBA00001141"/>
    </source>
</evidence>
<accession>A0A0B6WZ88</accession>
<dbReference type="EMBL" id="CBXV010000005">
    <property type="protein sequence ID" value="CDM65579.1"/>
    <property type="molecule type" value="Genomic_DNA"/>
</dbReference>
<dbReference type="AlphaFoldDB" id="A0A0B6WZ88"/>
<name>A0A0B6WZ88_9BACT</name>
<dbReference type="GO" id="GO:0003841">
    <property type="term" value="F:1-acylglycerol-3-phosphate O-acyltransferase activity"/>
    <property type="evidence" value="ECO:0007669"/>
    <property type="project" value="UniProtKB-UniRule"/>
</dbReference>
<keyword evidence="8 9" id="KW-0012">Acyltransferase</keyword>
<dbReference type="Proteomes" id="UP000031518">
    <property type="component" value="Unassembled WGS sequence"/>
</dbReference>
<evidence type="ECO:0000256" key="2">
    <source>
        <dbReference type="ARBA" id="ARBA00004728"/>
    </source>
</evidence>
<evidence type="ECO:0000313" key="12">
    <source>
        <dbReference type="EMBL" id="CDM65579.1"/>
    </source>
</evidence>
<organism evidence="12 13">
    <name type="scientific">Pyrinomonas methylaliphatogenes</name>
    <dbReference type="NCBI Taxonomy" id="454194"/>
    <lineage>
        <taxon>Bacteria</taxon>
        <taxon>Pseudomonadati</taxon>
        <taxon>Acidobacteriota</taxon>
        <taxon>Blastocatellia</taxon>
        <taxon>Blastocatellales</taxon>
        <taxon>Pyrinomonadaceae</taxon>
        <taxon>Pyrinomonas</taxon>
    </lineage>
</organism>
<dbReference type="EC" id="2.3.1.51" evidence="5 9"/>
<dbReference type="SMART" id="SM00563">
    <property type="entry name" value="PlsC"/>
    <property type="match status" value="1"/>
</dbReference>
<evidence type="ECO:0000256" key="4">
    <source>
        <dbReference type="ARBA" id="ARBA00008655"/>
    </source>
</evidence>
<comment type="pathway">
    <text evidence="3">Lipid metabolism.</text>
</comment>
<keyword evidence="9" id="KW-1208">Phospholipid metabolism</keyword>
<dbReference type="NCBIfam" id="TIGR00530">
    <property type="entry name" value="AGP_acyltrn"/>
    <property type="match status" value="1"/>
</dbReference>
<dbReference type="GO" id="GO:0006654">
    <property type="term" value="P:phosphatidic acid biosynthetic process"/>
    <property type="evidence" value="ECO:0007669"/>
    <property type="project" value="TreeGrafter"/>
</dbReference>
<gene>
    <name evidence="12" type="ORF">PYK22_01584</name>
</gene>
<dbReference type="OrthoDB" id="9803035at2"/>
<reference evidence="12 13" key="1">
    <citation type="submission" date="2013-12" db="EMBL/GenBank/DDBJ databases">
        <authorList>
            <person name="Stott M."/>
        </authorList>
    </citation>
    <scope>NUCLEOTIDE SEQUENCE [LARGE SCALE GENOMIC DNA]</scope>
    <source>
        <strain evidence="12 13">K22</strain>
    </source>
</reference>
<keyword evidence="13" id="KW-1185">Reference proteome</keyword>
<evidence type="ECO:0000256" key="8">
    <source>
        <dbReference type="ARBA" id="ARBA00023315"/>
    </source>
</evidence>
<evidence type="ECO:0000259" key="11">
    <source>
        <dbReference type="SMART" id="SM00563"/>
    </source>
</evidence>
<dbReference type="RefSeq" id="WP_083437702.1">
    <property type="nucleotide sequence ID" value="NZ_CBXV010000005.1"/>
</dbReference>
<dbReference type="InterPro" id="IPR002123">
    <property type="entry name" value="Plipid/glycerol_acylTrfase"/>
</dbReference>
<comment type="pathway">
    <text evidence="2">Phospholipid metabolism; CDP-diacylglycerol biosynthesis; CDP-diacylglycerol from sn-glycerol 3-phosphate: step 2/3.</text>
</comment>
<dbReference type="STRING" id="454194.PYK22_01584"/>
<evidence type="ECO:0000256" key="7">
    <source>
        <dbReference type="ARBA" id="ARBA00022679"/>
    </source>
</evidence>
<feature type="domain" description="Phospholipid/glycerol acyltransferase" evidence="11">
    <location>
        <begin position="103"/>
        <end position="217"/>
    </location>
</feature>
<keyword evidence="10" id="KW-1133">Transmembrane helix</keyword>
<dbReference type="CDD" id="cd07989">
    <property type="entry name" value="LPLAT_AGPAT-like"/>
    <property type="match status" value="1"/>
</dbReference>
<proteinExistence type="inferred from homology"/>
<comment type="similarity">
    <text evidence="4 9">Belongs to the 1-acyl-sn-glycerol-3-phosphate acyltransferase family.</text>
</comment>
<dbReference type="Pfam" id="PF01553">
    <property type="entry name" value="Acyltransferase"/>
    <property type="match status" value="1"/>
</dbReference>
<feature type="transmembrane region" description="Helical" evidence="10">
    <location>
        <begin position="38"/>
        <end position="64"/>
    </location>
</feature>
<dbReference type="InterPro" id="IPR004552">
    <property type="entry name" value="AGP_acyltrans"/>
</dbReference>
<comment type="catalytic activity">
    <reaction evidence="1 9">
        <text>a 1-acyl-sn-glycero-3-phosphate + an acyl-CoA = a 1,2-diacyl-sn-glycero-3-phosphate + CoA</text>
        <dbReference type="Rhea" id="RHEA:19709"/>
        <dbReference type="ChEBI" id="CHEBI:57287"/>
        <dbReference type="ChEBI" id="CHEBI:57970"/>
        <dbReference type="ChEBI" id="CHEBI:58342"/>
        <dbReference type="ChEBI" id="CHEBI:58608"/>
        <dbReference type="EC" id="2.3.1.51"/>
    </reaction>
</comment>
<keyword evidence="9" id="KW-0443">Lipid metabolism</keyword>
<dbReference type="PANTHER" id="PTHR10434:SF11">
    <property type="entry name" value="1-ACYL-SN-GLYCEROL-3-PHOSPHATE ACYLTRANSFERASE"/>
    <property type="match status" value="1"/>
</dbReference>
<dbReference type="PANTHER" id="PTHR10434">
    <property type="entry name" value="1-ACYL-SN-GLYCEROL-3-PHOSPHATE ACYLTRANSFERASE"/>
    <property type="match status" value="1"/>
</dbReference>
<keyword evidence="10" id="KW-0472">Membrane</keyword>
<evidence type="ECO:0000256" key="9">
    <source>
        <dbReference type="RuleBase" id="RU361267"/>
    </source>
</evidence>
<comment type="domain">
    <text evidence="9">The HXXXXD motif is essential for acyltransferase activity and may constitute the binding site for the phosphate moiety of the glycerol-3-phosphate.</text>
</comment>
<protein>
    <recommendedName>
        <fullName evidence="6 9">1-acyl-sn-glycerol-3-phosphate acyltransferase</fullName>
        <ecNumber evidence="5 9">2.3.1.51</ecNumber>
    </recommendedName>
</protein>
<reference evidence="12 13" key="2">
    <citation type="submission" date="2015-01" db="EMBL/GenBank/DDBJ databases">
        <title>Complete genome sequence of Pyrinomonas methylaliphatogenes type strain K22T.</title>
        <authorList>
            <person name="Lee K.C.Y."/>
            <person name="Power J.F."/>
            <person name="Dunfield P.F."/>
            <person name="Morgan X.C."/>
            <person name="Huttenhower C."/>
            <person name="Stott M.B."/>
        </authorList>
    </citation>
    <scope>NUCLEOTIDE SEQUENCE [LARGE SCALE GENOMIC DNA]</scope>
    <source>
        <strain evidence="12 13">K22</strain>
    </source>
</reference>
<keyword evidence="9" id="KW-0594">Phospholipid biosynthesis</keyword>
<evidence type="ECO:0000256" key="5">
    <source>
        <dbReference type="ARBA" id="ARBA00013211"/>
    </source>
</evidence>
<evidence type="ECO:0000313" key="13">
    <source>
        <dbReference type="Proteomes" id="UP000031518"/>
    </source>
</evidence>
<sequence>MQNHSDVPSEKIDGATFDQERAREFTINWGEKILGRLFYWWSLSVAALLLLIFGPPVLIISLLARRPDWIYPWAHWGARNWLRLSGMRVIVRGREHLDPNQTYIFISNHRSYLDTATLFCYVGRPIGILAKKELTRVPILGQGMIYVGVVPIDRSNRARAIETLREATKKVRAGQSFGIFAEGTRAFPGQLLPFKKGPFYMAIEAGVPIVPVAMKNTDRLMGKGTGVARPGAIEMVFLPPVETRGLSTSEDVERLAHKVRGMIAEELNRVSCDREKI</sequence>
<dbReference type="GO" id="GO:0016020">
    <property type="term" value="C:membrane"/>
    <property type="evidence" value="ECO:0007669"/>
    <property type="project" value="InterPro"/>
</dbReference>
<dbReference type="SUPFAM" id="SSF69593">
    <property type="entry name" value="Glycerol-3-phosphate (1)-acyltransferase"/>
    <property type="match status" value="1"/>
</dbReference>
<evidence type="ECO:0000256" key="3">
    <source>
        <dbReference type="ARBA" id="ARBA00005189"/>
    </source>
</evidence>
<keyword evidence="9" id="KW-0444">Lipid biosynthesis</keyword>
<evidence type="ECO:0000256" key="6">
    <source>
        <dbReference type="ARBA" id="ARBA00016139"/>
    </source>
</evidence>
<evidence type="ECO:0000256" key="10">
    <source>
        <dbReference type="SAM" id="Phobius"/>
    </source>
</evidence>
<keyword evidence="7 9" id="KW-0808">Transferase</keyword>
<keyword evidence="10" id="KW-0812">Transmembrane</keyword>